<evidence type="ECO:0000313" key="3">
    <source>
        <dbReference type="Proteomes" id="UP000092583"/>
    </source>
</evidence>
<feature type="compositionally biased region" description="Polar residues" evidence="1">
    <location>
        <begin position="866"/>
        <end position="880"/>
    </location>
</feature>
<feature type="region of interest" description="Disordered" evidence="1">
    <location>
        <begin position="1130"/>
        <end position="1155"/>
    </location>
</feature>
<dbReference type="OrthoDB" id="2597022at2759"/>
<reference evidence="2 3" key="1">
    <citation type="submission" date="2013-07" db="EMBL/GenBank/DDBJ databases">
        <title>The Genome Sequence of Kwoniella mangroviensis CBS10435.</title>
        <authorList>
            <consortium name="The Broad Institute Genome Sequencing Platform"/>
            <person name="Cuomo C."/>
            <person name="Litvintseva A."/>
            <person name="Chen Y."/>
            <person name="Heitman J."/>
            <person name="Sun S."/>
            <person name="Springer D."/>
            <person name="Dromer F."/>
            <person name="Young S.K."/>
            <person name="Zeng Q."/>
            <person name="Gargeya S."/>
            <person name="Fitzgerald M."/>
            <person name="Abouelleil A."/>
            <person name="Alvarado L."/>
            <person name="Berlin A.M."/>
            <person name="Chapman S.B."/>
            <person name="Dewar J."/>
            <person name="Goldberg J."/>
            <person name="Griggs A."/>
            <person name="Gujja S."/>
            <person name="Hansen M."/>
            <person name="Howarth C."/>
            <person name="Imamovic A."/>
            <person name="Larimer J."/>
            <person name="McCowan C."/>
            <person name="Murphy C."/>
            <person name="Pearson M."/>
            <person name="Priest M."/>
            <person name="Roberts A."/>
            <person name="Saif S."/>
            <person name="Shea T."/>
            <person name="Sykes S."/>
            <person name="Wortman J."/>
            <person name="Nusbaum C."/>
            <person name="Birren B."/>
        </authorList>
    </citation>
    <scope>NUCLEOTIDE SEQUENCE [LARGE SCALE GENOMIC DNA]</scope>
    <source>
        <strain evidence="2 3">CBS 10435</strain>
    </source>
</reference>
<dbReference type="Proteomes" id="UP000092583">
    <property type="component" value="Unassembled WGS sequence"/>
</dbReference>
<feature type="compositionally biased region" description="Polar residues" evidence="1">
    <location>
        <begin position="1204"/>
        <end position="1214"/>
    </location>
</feature>
<name>A0A1B9IW95_9TREE</name>
<accession>A0A1B9IW95</accession>
<feature type="compositionally biased region" description="Basic and acidic residues" evidence="1">
    <location>
        <begin position="1288"/>
        <end position="1297"/>
    </location>
</feature>
<feature type="region of interest" description="Disordered" evidence="1">
    <location>
        <begin position="1"/>
        <end position="22"/>
    </location>
</feature>
<proteinExistence type="predicted"/>
<feature type="region of interest" description="Disordered" evidence="1">
    <location>
        <begin position="367"/>
        <end position="441"/>
    </location>
</feature>
<evidence type="ECO:0000313" key="2">
    <source>
        <dbReference type="EMBL" id="OCF59793.1"/>
    </source>
</evidence>
<keyword evidence="3" id="KW-1185">Reference proteome</keyword>
<feature type="compositionally biased region" description="Polar residues" evidence="1">
    <location>
        <begin position="1"/>
        <end position="19"/>
    </location>
</feature>
<feature type="region of interest" description="Disordered" evidence="1">
    <location>
        <begin position="895"/>
        <end position="914"/>
    </location>
</feature>
<feature type="compositionally biased region" description="Low complexity" evidence="1">
    <location>
        <begin position="1131"/>
        <end position="1150"/>
    </location>
</feature>
<gene>
    <name evidence="2" type="ORF">L486_02466</name>
</gene>
<feature type="region of interest" description="Disordered" evidence="1">
    <location>
        <begin position="1200"/>
        <end position="1297"/>
    </location>
</feature>
<feature type="compositionally biased region" description="Polar residues" evidence="1">
    <location>
        <begin position="426"/>
        <end position="435"/>
    </location>
</feature>
<dbReference type="STRING" id="1331196.A0A1B9IW95"/>
<evidence type="ECO:0000256" key="1">
    <source>
        <dbReference type="SAM" id="MobiDB-lite"/>
    </source>
</evidence>
<feature type="compositionally biased region" description="Low complexity" evidence="1">
    <location>
        <begin position="264"/>
        <end position="275"/>
    </location>
</feature>
<protein>
    <submittedName>
        <fullName evidence="2">Uncharacterized protein</fullName>
    </submittedName>
</protein>
<feature type="compositionally biased region" description="Polar residues" evidence="1">
    <location>
        <begin position="1256"/>
        <end position="1271"/>
    </location>
</feature>
<sequence length="1297" mass="143718">MSSPFRMTPLRNRSQTQSHIPYKPLSGFETSTNLSTGWRGGEIQRKCFLLVDYGKDFLMDNRLRTECGEDATGGSLLVILQPTVHQQLIHLISQLQLPSPLGLSLHLTVPGTTHKPRLTDAIWPTFFSTFLIPSQSHPHESIGSLPIVGNVSLRVDKRAARWYEVWKKDPQDGMIGKWVNINGHTRNPAGVDAVRHSKGESSQFTDSPYDLSVYSINIPANEDHDPESSSKRDVIILSTSPRHESPSSHHLNSPQPEGLKTITLPPLSAFSSPASQHPAPEISSRSSTPLSFHSIPYSPIHSMPDPEALATQPFLKELYQRINITQRARSNSDLAKRRGKEGLTIDTKKDIRPPWADLGSAMWSVGTSWGPPTTPEGWDLSPSQRQRQRLQAKVEVEEKSSSISPSKIDFTASPRKAPPIPDGPLDSQNTAGSGSQDDHGTWTFLPKGPVTPTPWKFGWPFHQVGALPSDINIEIYKPPVESPHNRGIKFHQEIEFFESQSQVIHDQLEHLQVSPLPLDPNSLHTPAFELDSPFEIEIEEGIEFEETSPSRSSKLGESPIEEINLSASSPDANPTSYEELLAPLARCPGPSDQIYSQVDISFLQPYTERHVVHPISPFDLDIPVSPFDEDEDEDEGRMDFSMPGLRRPSVLGFEGTQLGIIEEMSNSDASSPASLKMDSPRYLEEASEDHISIPVISVKDDSTHAHLDDGRSIAICEESASNRPLELEEMPIDIERTSTSRVIPRLPTPYARLSEYLLENDQQLGFSSVGSYHEPLDLSCSPVPFQNCIEEDIPSPTLFTTDHLFQYPDKAQHPADDGDDNPRSRTSFMSGIKPIFRSKSQKDRSRSRSSSVGERALSFTSHHEQTNQSVTSLISSNTAATGREPKRPLKKLSQRLSGFGSCPDGGGEENPPSAVAVQDQEGNMMTSRLYDDAQVECHCHYPNLVIYPPLEQPQWPFRISVPIPVYQQTYPDLVIYVPIIQKSAKKGMSSDGSTDNGLSRIPIGLNDSRISRLGTISLPEHPHIPASHVQQSLTFIESDSGGKNDPYPPLPEYLPRIQDMSNSQITKIKTELMNERTYRATRYPPDSNDPKELLLGARRRYSILKASLVSDRTPVDQRISSIKKFTHQRGSSSLSSISSSSIVTPVSESPPFSLDDLNVQLPKRTTPSSTPLTMETFSKAIVPDYFANIKSSASHQSEEAAIKLSTQDTSSQVESDSRMKKRSSTLISERMKAFSSPQAANCTPFSPPPAARKSRNNTYDNLDQSPPTDSPFSPGLGKELGGKKVGRLSRDPIKNWI</sequence>
<feature type="region of interest" description="Disordered" evidence="1">
    <location>
        <begin position="808"/>
        <end position="889"/>
    </location>
</feature>
<feature type="compositionally biased region" description="Polar residues" evidence="1">
    <location>
        <begin position="1235"/>
        <end position="1244"/>
    </location>
</feature>
<reference evidence="3" key="2">
    <citation type="submission" date="2013-12" db="EMBL/GenBank/DDBJ databases">
        <title>Evolution of pathogenesis and genome organization in the Tremellales.</title>
        <authorList>
            <person name="Cuomo C."/>
            <person name="Litvintseva A."/>
            <person name="Heitman J."/>
            <person name="Chen Y."/>
            <person name="Sun S."/>
            <person name="Springer D."/>
            <person name="Dromer F."/>
            <person name="Young S."/>
            <person name="Zeng Q."/>
            <person name="Chapman S."/>
            <person name="Gujja S."/>
            <person name="Saif S."/>
            <person name="Birren B."/>
        </authorList>
    </citation>
    <scope>NUCLEOTIDE SEQUENCE [LARGE SCALE GENOMIC DNA]</scope>
    <source>
        <strain evidence="3">CBS 10435</strain>
    </source>
</reference>
<organism evidence="2 3">
    <name type="scientific">Kwoniella mangroviensis CBS 10435</name>
    <dbReference type="NCBI Taxonomy" id="1331196"/>
    <lineage>
        <taxon>Eukaryota</taxon>
        <taxon>Fungi</taxon>
        <taxon>Dikarya</taxon>
        <taxon>Basidiomycota</taxon>
        <taxon>Agaricomycotina</taxon>
        <taxon>Tremellomycetes</taxon>
        <taxon>Tremellales</taxon>
        <taxon>Cryptococcaceae</taxon>
        <taxon>Kwoniella</taxon>
    </lineage>
</organism>
<feature type="compositionally biased region" description="Basic and acidic residues" evidence="1">
    <location>
        <begin position="810"/>
        <end position="823"/>
    </location>
</feature>
<feature type="region of interest" description="Disordered" evidence="1">
    <location>
        <begin position="239"/>
        <end position="290"/>
    </location>
</feature>
<dbReference type="EMBL" id="KI669460">
    <property type="protein sequence ID" value="OCF59793.1"/>
    <property type="molecule type" value="Genomic_DNA"/>
</dbReference>